<evidence type="ECO:0000313" key="2">
    <source>
        <dbReference type="EMBL" id="AIA55111.1"/>
    </source>
</evidence>
<dbReference type="SUPFAM" id="SSF53448">
    <property type="entry name" value="Nucleotide-diphospho-sugar transferases"/>
    <property type="match status" value="2"/>
</dbReference>
<dbReference type="SUPFAM" id="SSF53756">
    <property type="entry name" value="UDP-Glycosyltransferase/glycogen phosphorylase"/>
    <property type="match status" value="1"/>
</dbReference>
<dbReference type="KEGG" id="acz:Acaty_c1243"/>
<reference evidence="2 3" key="1">
    <citation type="journal article" date="2009" name="J. Bacteriol.">
        <title>Draft genome sequence of the extremely acidophilic bacterium Acidithiobacillus caldus ATCC 51756 reveals metabolic versatility in the genus Acidithiobacillus.</title>
        <authorList>
            <person name="Valdes J."/>
            <person name="Quatrini R."/>
            <person name="Hallberg K."/>
            <person name="Dopson M."/>
            <person name="Valenzuela P.D."/>
            <person name="Holmes D.S."/>
        </authorList>
    </citation>
    <scope>NUCLEOTIDE SEQUENCE [LARGE SCALE GENOMIC DNA]</scope>
    <source>
        <strain evidence="3">ATCC 51756 / DSM 8584 / KU</strain>
    </source>
</reference>
<dbReference type="SUPFAM" id="SSF53335">
    <property type="entry name" value="S-adenosyl-L-methionine-dependent methyltransferases"/>
    <property type="match status" value="1"/>
</dbReference>
<evidence type="ECO:0000313" key="3">
    <source>
        <dbReference type="Proteomes" id="UP000005522"/>
    </source>
</evidence>
<dbReference type="InterPro" id="IPR029063">
    <property type="entry name" value="SAM-dependent_MTases_sf"/>
</dbReference>
<dbReference type="Pfam" id="PF00535">
    <property type="entry name" value="Glycos_transf_2"/>
    <property type="match status" value="1"/>
</dbReference>
<protein>
    <submittedName>
        <fullName evidence="2">O-antigen biosynthesis protein</fullName>
    </submittedName>
</protein>
<evidence type="ECO:0000259" key="1">
    <source>
        <dbReference type="Pfam" id="PF00535"/>
    </source>
</evidence>
<feature type="domain" description="Glycosyltransferase 2-like" evidence="1">
    <location>
        <begin position="778"/>
        <end position="957"/>
    </location>
</feature>
<gene>
    <name evidence="2" type="ORF">Acaty_c1243</name>
</gene>
<dbReference type="PANTHER" id="PTHR43179">
    <property type="entry name" value="RHAMNOSYLTRANSFERASE WBBL"/>
    <property type="match status" value="1"/>
</dbReference>
<proteinExistence type="predicted"/>
<dbReference type="eggNOG" id="COG1215">
    <property type="taxonomic scope" value="Bacteria"/>
</dbReference>
<organism evidence="2 3">
    <name type="scientific">Acidithiobacillus caldus (strain ATCC 51756 / DSM 8584 / KU)</name>
    <dbReference type="NCBI Taxonomy" id="637389"/>
    <lineage>
        <taxon>Bacteria</taxon>
        <taxon>Pseudomonadati</taxon>
        <taxon>Pseudomonadota</taxon>
        <taxon>Acidithiobacillia</taxon>
        <taxon>Acidithiobacillales</taxon>
        <taxon>Acidithiobacillaceae</taxon>
        <taxon>Acidithiobacillus</taxon>
    </lineage>
</organism>
<dbReference type="eggNOG" id="COG3754">
    <property type="taxonomic scope" value="Bacteria"/>
</dbReference>
<dbReference type="Gene3D" id="3.90.550.10">
    <property type="entry name" value="Spore Coat Polysaccharide Biosynthesis Protein SpsA, Chain A"/>
    <property type="match status" value="2"/>
</dbReference>
<dbReference type="InterPro" id="IPR001173">
    <property type="entry name" value="Glyco_trans_2-like"/>
</dbReference>
<dbReference type="EMBL" id="CP005986">
    <property type="protein sequence ID" value="AIA55111.1"/>
    <property type="molecule type" value="Genomic_DNA"/>
</dbReference>
<sequence length="1394" mass="157081">MAEQYLWQELDANPTDTVLDAYHSNPRTDLLSLLKREPRRVLDIGCAGGATGKLLMQRYRAVELWGIEANPAMARIAAQHYHRVIPEPFDKVDLWAYGLDSESVDTVLLADVLEHMANPWKALVALRSWLTSDAQILVSLPNLRNAWILGQLAAGRFQYESSGILDITHLRFFTRIEAIRMLSETGYNIEDVRYGPDQRFLSTPKPSIYPSEVSAGGMTIHVQSEEEYVELTSLQVFIRAGKHQRALTEDSLSGTSDISVLPWEVLHQGSVKGSSVAVLLHLFYPDLWPELFSQLRTIPGAPDLYISLCSESRHALVEITQDWPSAKVILVPNRGRDIAPRLQLAKLAQASGSELLLFIHGKRSPHLKDLKEEHVKGTFLEHRDGDRWRRELIGPLCHNAAEILEKFRCEPQLGMVGPAGFWINLMPDANFLLLQQLTQKLGLSICFGQDGFFAGSMFWARVSALAPVWSEVDLSSHFEDETGKLDKTLAHAYERVFAAQVSRSGFRVEDSDGKLMLEPSPDPRPWLTVRRCLEAERVWSRDWHPNRQIKLAYVLLIGDNRGLEKTKQSIEQQWLAVGDTALVRADESGLLATLNMIAASEVWDWIAFIDAGDTLSADATFRVERAIADHPEWQVIYSDEDSLTADGEHVNPHCKPDFNIDYLRSLPYVGGLLVIRRDLFLELGGFDPAADGAEDYDLVLRAWERVGDAGIGHIAEVLYHRRQGGGHCLLSVQEILAASKAALERHLRRLNIAAEVLPGPFPPATRVRYPLTSTPVVSIVIPTRNQLPMLQRCVESVIEKTRYPHYEILIVDNDSDEPEAVKYLELLAAQEESFGGRLRVIRHPGAFNFSAMNNRAVDLARGEYILLLNNDTAVLHEDWLDEMVSQALRPEVGIVGAKLLFPDGRIQHAGVILGLCGPAEHPFIGQPAEYRGYFGRAMLTQNLSAVTGACLLISKALYQAVGGLDEHDFRVSYNDVDLCLKVREQGKKIVFTPWAILLHEGSASQRGGVENKPNPEKEKRFAGEKMAFYRKWLPQLAFDPAYNRHLSLAGSGFLLEDQAALTWDPAWRPRPRILVHPADREGCGEYRIIAPMRALQRAGRVQGWETMRIFEPAEMERFSPESIVVQRQMEWPQIEALERHKALSRVFRVFEIDDLITNLPVKSLHKAHIHKDIAKRFRKAAGLCNRLVVATEPLAEAYRGFSDEVRIQPNCIEDAIWGGLSPRRRGDSKPRVGWAGGIGHTGDLELVADVVRDLSSEVHWVFFGLCPDALKPYVQEFHPGVPLAQYPAKLASLDLDLAIAPLEDNPFNEAKSHLRLLEYGILGYPVVCSDIFPYQGDYPVWRVANRYRDWIKTIREVLADRETLASAGDVLREYVRKHWLLESRLDDWLGAWLP</sequence>
<dbReference type="RefSeq" id="WP_077272792.1">
    <property type="nucleotide sequence ID" value="NZ_CP005986.1"/>
</dbReference>
<dbReference type="Gene3D" id="3.40.50.150">
    <property type="entry name" value="Vaccinia Virus protein VP39"/>
    <property type="match status" value="1"/>
</dbReference>
<name>A0A059ZYP1_ACICK</name>
<dbReference type="Pfam" id="PF05045">
    <property type="entry name" value="RgpF"/>
    <property type="match status" value="1"/>
</dbReference>
<dbReference type="eggNOG" id="COG1216">
    <property type="taxonomic scope" value="Bacteria"/>
</dbReference>
<dbReference type="PANTHER" id="PTHR43179:SF7">
    <property type="entry name" value="RHAMNOSYLTRANSFERASE WBBL"/>
    <property type="match status" value="1"/>
</dbReference>
<dbReference type="InterPro" id="IPR007739">
    <property type="entry name" value="RgpF"/>
</dbReference>
<dbReference type="eggNOG" id="COG2519">
    <property type="taxonomic scope" value="Bacteria"/>
</dbReference>
<dbReference type="HOGENOM" id="CLU_008046_0_0_6"/>
<dbReference type="InterPro" id="IPR029044">
    <property type="entry name" value="Nucleotide-diphossugar_trans"/>
</dbReference>
<dbReference type="Proteomes" id="UP000005522">
    <property type="component" value="Chromosome"/>
</dbReference>
<dbReference type="Gene3D" id="3.40.50.2000">
    <property type="entry name" value="Glycogen Phosphorylase B"/>
    <property type="match status" value="1"/>
</dbReference>
<dbReference type="Pfam" id="PF13489">
    <property type="entry name" value="Methyltransf_23"/>
    <property type="match status" value="1"/>
</dbReference>
<dbReference type="CDD" id="cd02440">
    <property type="entry name" value="AdoMet_MTases"/>
    <property type="match status" value="1"/>
</dbReference>
<dbReference type="CDD" id="cd04186">
    <property type="entry name" value="GT_2_like_c"/>
    <property type="match status" value="1"/>
</dbReference>
<accession>A0A059ZYP1</accession>